<feature type="domain" description="SF4 helicase" evidence="1">
    <location>
        <begin position="248"/>
        <end position="510"/>
    </location>
</feature>
<dbReference type="InterPro" id="IPR027417">
    <property type="entry name" value="P-loop_NTPase"/>
</dbReference>
<accession>A0A2W5KC96</accession>
<name>A0A2W5KC96_ANCNO</name>
<dbReference type="PANTHER" id="PTHR12873">
    <property type="entry name" value="T7-LIKE MITOCHONDRIAL DNA HELICASE"/>
    <property type="match status" value="1"/>
</dbReference>
<dbReference type="InterPro" id="IPR027032">
    <property type="entry name" value="Twinkle-like"/>
</dbReference>
<dbReference type="EMBL" id="QFPN01000007">
    <property type="protein sequence ID" value="PZQ13649.1"/>
    <property type="molecule type" value="Genomic_DNA"/>
</dbReference>
<proteinExistence type="predicted"/>
<dbReference type="GO" id="GO:0043139">
    <property type="term" value="F:5'-3' DNA helicase activity"/>
    <property type="evidence" value="ECO:0007669"/>
    <property type="project" value="InterPro"/>
</dbReference>
<dbReference type="CDD" id="cd01029">
    <property type="entry name" value="TOPRIM_primases"/>
    <property type="match status" value="1"/>
</dbReference>
<comment type="caution">
    <text evidence="2">The sequence shown here is derived from an EMBL/GenBank/DDBJ whole genome shotgun (WGS) entry which is preliminary data.</text>
</comment>
<dbReference type="InterPro" id="IPR006171">
    <property type="entry name" value="TOPRIM_dom"/>
</dbReference>
<dbReference type="InterPro" id="IPR007694">
    <property type="entry name" value="DNA_helicase_DnaB-like_C"/>
</dbReference>
<evidence type="ECO:0000259" key="1">
    <source>
        <dbReference type="PROSITE" id="PS51199"/>
    </source>
</evidence>
<dbReference type="Proteomes" id="UP000249577">
    <property type="component" value="Unassembled WGS sequence"/>
</dbReference>
<evidence type="ECO:0000313" key="3">
    <source>
        <dbReference type="Proteomes" id="UP000249577"/>
    </source>
</evidence>
<dbReference type="AlphaFoldDB" id="A0A2W5KC96"/>
<dbReference type="Gene3D" id="3.40.1360.10">
    <property type="match status" value="1"/>
</dbReference>
<dbReference type="Pfam" id="PF03796">
    <property type="entry name" value="DnaB_C"/>
    <property type="match status" value="1"/>
</dbReference>
<dbReference type="InterPro" id="IPR034154">
    <property type="entry name" value="TOPRIM_DnaG/twinkle"/>
</dbReference>
<gene>
    <name evidence="2" type="ORF">DI565_13995</name>
</gene>
<dbReference type="GO" id="GO:0003697">
    <property type="term" value="F:single-stranded DNA binding"/>
    <property type="evidence" value="ECO:0007669"/>
    <property type="project" value="InterPro"/>
</dbReference>
<sequence length="515" mass="57668">MATAQSGTAGTAPGPVVSARTTAAVEGLAGNRGISHRTLEQLRVGSATGVWFGSLKEKRDSIAFRYFEPNNPEPIYVKFRPDDGEKVFTSQKGGRTCFYNLDAVLAGSMETVFIVEGEFDAAALIEAGVPIDAVLSVPTGASERKGGDGEDDPIRGYRYVAEALAAGLSKAKRFVFCGDSDAVGRSLRQDLVNILGAARFWFVDWPQGIKDANEFLLAHGRAALKSYVTEKAKAWPVTGIYRMGDFPEPPPMVLWNPGFPEWESKVRLGCPALSVVTGQPGHGKTNLFAQIVFNIVRDYDVPAFITTFETRAKPHMRRILRSLHSGKLEKEMSEEEERRADRWIHDRYLWGQHEDDRPDLGWWLDRAEAAVIRGGAKLIQLDPWNRLETHRDGRKESETEFIGRCLTEIYKFAVTFNVHVQILAHPAKMDGKQRGRVPELEDISGSKNWDNRVDQGFVVHRKKMFEGSQRCTEAALFYRKSRFPELGHPCQLNLDYDLTKGCYRSTDYDVGGYGR</sequence>
<dbReference type="GO" id="GO:0005524">
    <property type="term" value="F:ATP binding"/>
    <property type="evidence" value="ECO:0007669"/>
    <property type="project" value="InterPro"/>
</dbReference>
<protein>
    <recommendedName>
        <fullName evidence="1">SF4 helicase domain-containing protein</fullName>
    </recommendedName>
</protein>
<dbReference type="SUPFAM" id="SSF56731">
    <property type="entry name" value="DNA primase core"/>
    <property type="match status" value="1"/>
</dbReference>
<dbReference type="PROSITE" id="PS51199">
    <property type="entry name" value="SF4_HELICASE"/>
    <property type="match status" value="1"/>
</dbReference>
<dbReference type="Gene3D" id="3.40.50.300">
    <property type="entry name" value="P-loop containing nucleotide triphosphate hydrolases"/>
    <property type="match status" value="1"/>
</dbReference>
<evidence type="ECO:0000313" key="2">
    <source>
        <dbReference type="EMBL" id="PZQ13649.1"/>
    </source>
</evidence>
<dbReference type="SMART" id="SM00493">
    <property type="entry name" value="TOPRIM"/>
    <property type="match status" value="1"/>
</dbReference>
<organism evidence="2 3">
    <name type="scientific">Ancylobacter novellus</name>
    <name type="common">Thiobacillus novellus</name>
    <dbReference type="NCBI Taxonomy" id="921"/>
    <lineage>
        <taxon>Bacteria</taxon>
        <taxon>Pseudomonadati</taxon>
        <taxon>Pseudomonadota</taxon>
        <taxon>Alphaproteobacteria</taxon>
        <taxon>Hyphomicrobiales</taxon>
        <taxon>Xanthobacteraceae</taxon>
        <taxon>Ancylobacter</taxon>
    </lineage>
</organism>
<dbReference type="PANTHER" id="PTHR12873:SF0">
    <property type="entry name" value="TWINKLE MTDNA HELICASE"/>
    <property type="match status" value="1"/>
</dbReference>
<reference evidence="2 3" key="1">
    <citation type="submission" date="2017-08" db="EMBL/GenBank/DDBJ databases">
        <title>Infants hospitalized years apart are colonized by the same room-sourced microbial strains.</title>
        <authorList>
            <person name="Brooks B."/>
            <person name="Olm M.R."/>
            <person name="Firek B.A."/>
            <person name="Baker R."/>
            <person name="Thomas B.C."/>
            <person name="Morowitz M.J."/>
            <person name="Banfield J.F."/>
        </authorList>
    </citation>
    <scope>NUCLEOTIDE SEQUENCE [LARGE SCALE GENOMIC DNA]</scope>
    <source>
        <strain evidence="2">S2_005_003_R2_43</strain>
    </source>
</reference>
<dbReference type="SUPFAM" id="SSF52540">
    <property type="entry name" value="P-loop containing nucleoside triphosphate hydrolases"/>
    <property type="match status" value="1"/>
</dbReference>
<dbReference type="GO" id="GO:0006260">
    <property type="term" value="P:DNA replication"/>
    <property type="evidence" value="ECO:0007669"/>
    <property type="project" value="InterPro"/>
</dbReference>